<dbReference type="PANTHER" id="PTHR30461">
    <property type="entry name" value="DNA-INVERTASE FROM LAMBDOID PROPHAGE"/>
    <property type="match status" value="1"/>
</dbReference>
<evidence type="ECO:0000313" key="3">
    <source>
        <dbReference type="EMBL" id="AZZ39942.1"/>
    </source>
</evidence>
<dbReference type="GO" id="GO:0003677">
    <property type="term" value="F:DNA binding"/>
    <property type="evidence" value="ECO:0007669"/>
    <property type="project" value="InterPro"/>
</dbReference>
<dbReference type="InterPro" id="IPR038109">
    <property type="entry name" value="DNA_bind_recomb_sf"/>
</dbReference>
<dbReference type="PANTHER" id="PTHR30461:SF23">
    <property type="entry name" value="DNA RECOMBINASE-RELATED"/>
    <property type="match status" value="1"/>
</dbReference>
<feature type="domain" description="Recombinase" evidence="2">
    <location>
        <begin position="154"/>
        <end position="261"/>
    </location>
</feature>
<dbReference type="CDD" id="cd00338">
    <property type="entry name" value="Ser_Recombinase"/>
    <property type="match status" value="1"/>
</dbReference>
<dbReference type="Proteomes" id="UP000285875">
    <property type="component" value="Chromosome"/>
</dbReference>
<name>A0A3T0S0T2_9ACTN</name>
<dbReference type="Pfam" id="PF00239">
    <property type="entry name" value="Resolvase"/>
    <property type="match status" value="1"/>
</dbReference>
<feature type="domain" description="Resolvase/invertase-type recombinase catalytic" evidence="1">
    <location>
        <begin position="3"/>
        <end position="151"/>
    </location>
</feature>
<dbReference type="InterPro" id="IPR006119">
    <property type="entry name" value="Resolv_N"/>
</dbReference>
<dbReference type="AlphaFoldDB" id="A0A3T0S0T2"/>
<protein>
    <submittedName>
        <fullName evidence="3">Recombinase family protein</fullName>
    </submittedName>
</protein>
<gene>
    <name evidence="3" type="ORF">C0Z10_09460</name>
</gene>
<dbReference type="RefSeq" id="WP_097799209.1">
    <property type="nucleotide sequence ID" value="NZ_CP025570.1"/>
</dbReference>
<evidence type="ECO:0000259" key="2">
    <source>
        <dbReference type="PROSITE" id="PS51737"/>
    </source>
</evidence>
<evidence type="ECO:0000259" key="1">
    <source>
        <dbReference type="PROSITE" id="PS51736"/>
    </source>
</evidence>
<dbReference type="InterPro" id="IPR036162">
    <property type="entry name" value="Resolvase-like_N_sf"/>
</dbReference>
<organism evidence="3 4">
    <name type="scientific">Acidipropionibacterium jensenii</name>
    <dbReference type="NCBI Taxonomy" id="1749"/>
    <lineage>
        <taxon>Bacteria</taxon>
        <taxon>Bacillati</taxon>
        <taxon>Actinomycetota</taxon>
        <taxon>Actinomycetes</taxon>
        <taxon>Propionibacteriales</taxon>
        <taxon>Propionibacteriaceae</taxon>
        <taxon>Acidipropionibacterium</taxon>
    </lineage>
</organism>
<dbReference type="SMART" id="SM00857">
    <property type="entry name" value="Resolvase"/>
    <property type="match status" value="1"/>
</dbReference>
<evidence type="ECO:0000313" key="4">
    <source>
        <dbReference type="Proteomes" id="UP000285875"/>
    </source>
</evidence>
<dbReference type="KEGG" id="aji:C0Z10_09460"/>
<dbReference type="Pfam" id="PF07508">
    <property type="entry name" value="Recombinase"/>
    <property type="match status" value="1"/>
</dbReference>
<reference evidence="4" key="1">
    <citation type="submission" date="2017-12" db="EMBL/GenBank/DDBJ databases">
        <title>Whole genome sequencing of Acidipropionibacterium jensenii strains JS279 and JS280.</title>
        <authorList>
            <person name="Deptula P."/>
            <person name="Laine P."/>
            <person name="Smolander O.-P."/>
            <person name="Paulin L."/>
            <person name="Auvinen P."/>
            <person name="Varmanen P."/>
        </authorList>
    </citation>
    <scope>NUCLEOTIDE SEQUENCE [LARGE SCALE GENOMIC DNA]</scope>
    <source>
        <strain evidence="4">JS280</strain>
    </source>
</reference>
<dbReference type="Gene3D" id="3.40.50.1390">
    <property type="entry name" value="Resolvase, N-terminal catalytic domain"/>
    <property type="match status" value="1"/>
</dbReference>
<dbReference type="PROSITE" id="PS51736">
    <property type="entry name" value="RECOMBINASES_3"/>
    <property type="match status" value="1"/>
</dbReference>
<sequence length="453" mass="50230">MTQAALYLRISLDQTGEHQAIARQREDGVALARARGWEIVATYEDNSISASDRRKDRPGYDAMCRDFAAGRFTALICYDLDRLTRQPRQLEDWIDAAEERGLQLVTTNGEADLGTDAGRLFARIKAAVGRAEVERKAARQARAARQRAEQGRPAKGIRPTGYTITGEIVPEEAKVIRRIFTEFLRGDTLKGIAAALTRDGVPTRRGGKWSSSSVSSVLRNARYAGRSIYRGQDVGPGQWPAIITEGEFAAVAGRLAAPERRTNKTDRARRHLGSGVYYCECGLHMRSSSGQGPGKNRYTCRDAHYYRTGAAIDEYVEAVVRARLAAPDLKTLLVKPADRTESDRLDAQMKELRLRAARFDSDYDAGTIDGYRYRSATDRVRQEMDGVARAQARLAAQDEGGILTAPDPVAAYNAAPLAVRQRIIGWLARVTVLRAQQGRRGFDPDSVRIEWND</sequence>
<proteinExistence type="predicted"/>
<dbReference type="InterPro" id="IPR011109">
    <property type="entry name" value="DNA_bind_recombinase_dom"/>
</dbReference>
<dbReference type="PROSITE" id="PS51737">
    <property type="entry name" value="RECOMBINASE_DNA_BIND"/>
    <property type="match status" value="1"/>
</dbReference>
<dbReference type="EMBL" id="CP025570">
    <property type="protein sequence ID" value="AZZ39942.1"/>
    <property type="molecule type" value="Genomic_DNA"/>
</dbReference>
<dbReference type="InterPro" id="IPR050639">
    <property type="entry name" value="SSR_resolvase"/>
</dbReference>
<dbReference type="SUPFAM" id="SSF53041">
    <property type="entry name" value="Resolvase-like"/>
    <property type="match status" value="1"/>
</dbReference>
<dbReference type="Gene3D" id="3.90.1750.20">
    <property type="entry name" value="Putative Large Serine Recombinase, Chain B, Domain 2"/>
    <property type="match status" value="1"/>
</dbReference>
<accession>A0A3T0S0T2</accession>
<dbReference type="GO" id="GO:0000150">
    <property type="term" value="F:DNA strand exchange activity"/>
    <property type="evidence" value="ECO:0007669"/>
    <property type="project" value="InterPro"/>
</dbReference>